<gene>
    <name evidence="8" type="primary">CLC-A</name>
    <name evidence="8" type="ORF">AK812_SmicGene5575</name>
</gene>
<sequence length="264" mass="28382">MVCRITMLTALAVGMANFGMILAIQFLVQLKFRSMQSALHSSGTWPGVVALASISTVYAFMGVCLIQRFAPSCGGSGIPENKAFLNGAIMPGLYSRRTLGIRICTNILANAAGFPVGREGPMVSIGSNISFLLCRHFVQPYVREWIDVSGPGSAQALLVDEQRLAHATRISCTVGGACAIASIFNAPFGGLLYMFEEVTSLAWPLELTFRVFVATMFCSLLSYGLCNLVGSDITEFVIYAETPQDKKWSWGALAEGPRSAVTRA</sequence>
<dbReference type="Gene3D" id="1.10.3080.10">
    <property type="entry name" value="Clc chloride channel"/>
    <property type="match status" value="1"/>
</dbReference>
<dbReference type="InterPro" id="IPR051280">
    <property type="entry name" value="Cl-channel/antiporter"/>
</dbReference>
<dbReference type="AlphaFoldDB" id="A0A1Q9ETA9"/>
<dbReference type="PRINTS" id="PR00762">
    <property type="entry name" value="CLCHANNEL"/>
</dbReference>
<evidence type="ECO:0000256" key="3">
    <source>
        <dbReference type="ARBA" id="ARBA00022737"/>
    </source>
</evidence>
<evidence type="ECO:0000256" key="7">
    <source>
        <dbReference type="SAM" id="Phobius"/>
    </source>
</evidence>
<evidence type="ECO:0000256" key="5">
    <source>
        <dbReference type="ARBA" id="ARBA00023122"/>
    </source>
</evidence>
<dbReference type="GO" id="GO:0015108">
    <property type="term" value="F:chloride transmembrane transporter activity"/>
    <property type="evidence" value="ECO:0007669"/>
    <property type="project" value="InterPro"/>
</dbReference>
<evidence type="ECO:0000256" key="2">
    <source>
        <dbReference type="ARBA" id="ARBA00022692"/>
    </source>
</evidence>
<keyword evidence="5" id="KW-0129">CBS domain</keyword>
<dbReference type="Pfam" id="PF00654">
    <property type="entry name" value="Voltage_CLC"/>
    <property type="match status" value="1"/>
</dbReference>
<organism evidence="8 9">
    <name type="scientific">Symbiodinium microadriaticum</name>
    <name type="common">Dinoflagellate</name>
    <name type="synonym">Zooxanthella microadriatica</name>
    <dbReference type="NCBI Taxonomy" id="2951"/>
    <lineage>
        <taxon>Eukaryota</taxon>
        <taxon>Sar</taxon>
        <taxon>Alveolata</taxon>
        <taxon>Dinophyceae</taxon>
        <taxon>Suessiales</taxon>
        <taxon>Symbiodiniaceae</taxon>
        <taxon>Symbiodinium</taxon>
    </lineage>
</organism>
<dbReference type="InterPro" id="IPR001807">
    <property type="entry name" value="ClC"/>
</dbReference>
<dbReference type="InterPro" id="IPR014743">
    <property type="entry name" value="Cl-channel_core"/>
</dbReference>
<reference evidence="8 9" key="1">
    <citation type="submission" date="2016-02" db="EMBL/GenBank/DDBJ databases">
        <title>Genome analysis of coral dinoflagellate symbionts highlights evolutionary adaptations to a symbiotic lifestyle.</title>
        <authorList>
            <person name="Aranda M."/>
            <person name="Li Y."/>
            <person name="Liew Y.J."/>
            <person name="Baumgarten S."/>
            <person name="Simakov O."/>
            <person name="Wilson M."/>
            <person name="Piel J."/>
            <person name="Ashoor H."/>
            <person name="Bougouffa S."/>
            <person name="Bajic V.B."/>
            <person name="Ryu T."/>
            <person name="Ravasi T."/>
            <person name="Bayer T."/>
            <person name="Micklem G."/>
            <person name="Kim H."/>
            <person name="Bhak J."/>
            <person name="Lajeunesse T.C."/>
            <person name="Voolstra C.R."/>
        </authorList>
    </citation>
    <scope>NUCLEOTIDE SEQUENCE [LARGE SCALE GENOMIC DNA]</scope>
    <source>
        <strain evidence="8 9">CCMP2467</strain>
    </source>
</reference>
<accession>A0A1Q9ETA9</accession>
<feature type="transmembrane region" description="Helical" evidence="7">
    <location>
        <begin position="172"/>
        <end position="195"/>
    </location>
</feature>
<proteinExistence type="predicted"/>
<dbReference type="PANTHER" id="PTHR11689:SF89">
    <property type="entry name" value="CHLORIDE CHANNEL PROTEIN"/>
    <property type="match status" value="1"/>
</dbReference>
<keyword evidence="9" id="KW-1185">Reference proteome</keyword>
<feature type="transmembrane region" description="Helical" evidence="7">
    <location>
        <begin position="7"/>
        <end position="28"/>
    </location>
</feature>
<keyword evidence="6 7" id="KW-0472">Membrane</keyword>
<protein>
    <submittedName>
        <fullName evidence="8">Chloride channel protein CLC-a</fullName>
    </submittedName>
</protein>
<keyword evidence="4 7" id="KW-1133">Transmembrane helix</keyword>
<feature type="transmembrane region" description="Helical" evidence="7">
    <location>
        <begin position="48"/>
        <end position="66"/>
    </location>
</feature>
<dbReference type="GO" id="GO:0016020">
    <property type="term" value="C:membrane"/>
    <property type="evidence" value="ECO:0007669"/>
    <property type="project" value="UniProtKB-SubCell"/>
</dbReference>
<comment type="subcellular location">
    <subcellularLocation>
        <location evidence="1">Membrane</location>
        <topology evidence="1">Multi-pass membrane protein</topology>
    </subcellularLocation>
</comment>
<name>A0A1Q9ETA9_SYMMI</name>
<keyword evidence="2 7" id="KW-0812">Transmembrane</keyword>
<keyword evidence="3" id="KW-0677">Repeat</keyword>
<dbReference type="SUPFAM" id="SSF81340">
    <property type="entry name" value="Clc chloride channel"/>
    <property type="match status" value="1"/>
</dbReference>
<comment type="caution">
    <text evidence="8">The sequence shown here is derived from an EMBL/GenBank/DDBJ whole genome shotgun (WGS) entry which is preliminary data.</text>
</comment>
<evidence type="ECO:0000256" key="6">
    <source>
        <dbReference type="ARBA" id="ARBA00023136"/>
    </source>
</evidence>
<dbReference type="Proteomes" id="UP000186817">
    <property type="component" value="Unassembled WGS sequence"/>
</dbReference>
<feature type="transmembrane region" description="Helical" evidence="7">
    <location>
        <begin position="207"/>
        <end position="226"/>
    </location>
</feature>
<evidence type="ECO:0000313" key="8">
    <source>
        <dbReference type="EMBL" id="OLQ10631.1"/>
    </source>
</evidence>
<dbReference type="PANTHER" id="PTHR11689">
    <property type="entry name" value="CHLORIDE CHANNEL PROTEIN CLC FAMILY MEMBER"/>
    <property type="match status" value="1"/>
</dbReference>
<dbReference type="EMBL" id="LSRX01000074">
    <property type="protein sequence ID" value="OLQ10631.1"/>
    <property type="molecule type" value="Genomic_DNA"/>
</dbReference>
<dbReference type="OrthoDB" id="428525at2759"/>
<evidence type="ECO:0000256" key="4">
    <source>
        <dbReference type="ARBA" id="ARBA00022989"/>
    </source>
</evidence>
<evidence type="ECO:0000256" key="1">
    <source>
        <dbReference type="ARBA" id="ARBA00004141"/>
    </source>
</evidence>
<evidence type="ECO:0000313" key="9">
    <source>
        <dbReference type="Proteomes" id="UP000186817"/>
    </source>
</evidence>